<gene>
    <name evidence="3" type="ORF">GSBLH_T00004099001</name>
</gene>
<evidence type="ECO:0000256" key="1">
    <source>
        <dbReference type="ARBA" id="ARBA00005607"/>
    </source>
</evidence>
<dbReference type="GO" id="GO:0005737">
    <property type="term" value="C:cytoplasm"/>
    <property type="evidence" value="ECO:0007669"/>
    <property type="project" value="TreeGrafter"/>
</dbReference>
<dbReference type="PANTHER" id="PTHR12967">
    <property type="entry name" value="PROTEIN SHQ1 HOMOLOG"/>
    <property type="match status" value="1"/>
</dbReference>
<dbReference type="AlphaFoldDB" id="D8M8G6"/>
<dbReference type="GO" id="GO:0000493">
    <property type="term" value="P:box H/ACA snoRNP assembly"/>
    <property type="evidence" value="ECO:0007669"/>
    <property type="project" value="InterPro"/>
</dbReference>
<comment type="similarity">
    <text evidence="1">Belongs to the SHQ1 family.</text>
</comment>
<evidence type="ECO:0000259" key="2">
    <source>
        <dbReference type="Pfam" id="PF04925"/>
    </source>
</evidence>
<sequence length="187" mass="21990">MCELTKEENDLIGSIRPISFSIPKDRRGHILFSLVDILCAYCYDVRMTQNDPNTESAWTISILSPTLSWLNQLSSLHTVLVSFIRRVLIYPYLRRYDLARLCIRDCALIIKLGKRRILKCLLDIKKVFKYSERKYILNTLYIDKYILWIQSVDYPVLYDLSEEISVSLHTMILFVVFTENKNKPRGS</sequence>
<reference evidence="3" key="1">
    <citation type="submission" date="2010-02" db="EMBL/GenBank/DDBJ databases">
        <title>Sequencing and annotation of the Blastocystis hominis genome.</title>
        <authorList>
            <person name="Wincker P."/>
        </authorList>
    </citation>
    <scope>NUCLEOTIDE SEQUENCE</scope>
    <source>
        <strain evidence="3">Singapore isolate B</strain>
    </source>
</reference>
<dbReference type="InterPro" id="IPR007009">
    <property type="entry name" value="Shq1_C"/>
</dbReference>
<evidence type="ECO:0000313" key="3">
    <source>
        <dbReference type="EMBL" id="CBK24355.2"/>
    </source>
</evidence>
<dbReference type="InParanoid" id="D8M8G6"/>
<dbReference type="GeneID" id="24921144"/>
<dbReference type="RefSeq" id="XP_012898403.1">
    <property type="nucleotide sequence ID" value="XM_013042949.1"/>
</dbReference>
<dbReference type="Proteomes" id="UP000008312">
    <property type="component" value="Unassembled WGS sequence"/>
</dbReference>
<proteinExistence type="inferred from homology"/>
<dbReference type="OrthoDB" id="73639at2759"/>
<dbReference type="PANTHER" id="PTHR12967:SF0">
    <property type="entry name" value="PROTEIN SHQ1 HOMOLOG"/>
    <property type="match status" value="1"/>
</dbReference>
<name>D8M8G6_BLAHO</name>
<dbReference type="GO" id="GO:0005654">
    <property type="term" value="C:nucleoplasm"/>
    <property type="evidence" value="ECO:0007669"/>
    <property type="project" value="TreeGrafter"/>
</dbReference>
<evidence type="ECO:0000313" key="4">
    <source>
        <dbReference type="Proteomes" id="UP000008312"/>
    </source>
</evidence>
<dbReference type="Pfam" id="PF04925">
    <property type="entry name" value="SHQ1"/>
    <property type="match status" value="1"/>
</dbReference>
<dbReference type="GO" id="GO:0051082">
    <property type="term" value="F:unfolded protein binding"/>
    <property type="evidence" value="ECO:0007669"/>
    <property type="project" value="TreeGrafter"/>
</dbReference>
<dbReference type="InterPro" id="IPR039742">
    <property type="entry name" value="Shq1"/>
</dbReference>
<feature type="domain" description="Shq1 C-terminal" evidence="2">
    <location>
        <begin position="2"/>
        <end position="165"/>
    </location>
</feature>
<dbReference type="EMBL" id="FN668683">
    <property type="protein sequence ID" value="CBK24355.2"/>
    <property type="molecule type" value="Genomic_DNA"/>
</dbReference>
<organism evidence="3">
    <name type="scientific">Blastocystis hominis</name>
    <dbReference type="NCBI Taxonomy" id="12968"/>
    <lineage>
        <taxon>Eukaryota</taxon>
        <taxon>Sar</taxon>
        <taxon>Stramenopiles</taxon>
        <taxon>Bigyra</taxon>
        <taxon>Opalozoa</taxon>
        <taxon>Opalinata</taxon>
        <taxon>Blastocystidae</taxon>
        <taxon>Blastocystis</taxon>
    </lineage>
</organism>
<accession>D8M8G6</accession>
<keyword evidence="4" id="KW-1185">Reference proteome</keyword>
<protein>
    <recommendedName>
        <fullName evidence="2">Shq1 C-terminal domain-containing protein</fullName>
    </recommendedName>
</protein>